<dbReference type="EMBL" id="CP098248">
    <property type="protein sequence ID" value="WAV97940.1"/>
    <property type="molecule type" value="Genomic_DNA"/>
</dbReference>
<organism evidence="8">
    <name type="scientific">Oxalobacter aliiformigenes</name>
    <dbReference type="NCBI Taxonomy" id="2946593"/>
    <lineage>
        <taxon>Bacteria</taxon>
        <taxon>Pseudomonadati</taxon>
        <taxon>Pseudomonadota</taxon>
        <taxon>Betaproteobacteria</taxon>
        <taxon>Burkholderiales</taxon>
        <taxon>Oxalobacteraceae</taxon>
        <taxon>Oxalobacter</taxon>
    </lineage>
</organism>
<evidence type="ECO:0000256" key="7">
    <source>
        <dbReference type="SAM" id="Phobius"/>
    </source>
</evidence>
<evidence type="ECO:0000313" key="10">
    <source>
        <dbReference type="Proteomes" id="UP001164794"/>
    </source>
</evidence>
<dbReference type="Proteomes" id="UP001164794">
    <property type="component" value="Chromosome"/>
</dbReference>
<dbReference type="InterPro" id="IPR003370">
    <property type="entry name" value="Chromate_transpt"/>
</dbReference>
<dbReference type="InterPro" id="IPR052518">
    <property type="entry name" value="CHR_Transporter"/>
</dbReference>
<comment type="similarity">
    <text evidence="2">Belongs to the chromate ion transporter (CHR) (TC 2.A.51) family.</text>
</comment>
<feature type="transmembrane region" description="Helical" evidence="7">
    <location>
        <begin position="146"/>
        <end position="164"/>
    </location>
</feature>
<comment type="subcellular location">
    <subcellularLocation>
        <location evidence="1">Cell membrane</location>
        <topology evidence="1">Multi-pass membrane protein</topology>
    </subcellularLocation>
</comment>
<proteinExistence type="inferred from homology"/>
<dbReference type="Pfam" id="PF02417">
    <property type="entry name" value="Chromate_transp"/>
    <property type="match status" value="1"/>
</dbReference>
<evidence type="ECO:0000256" key="6">
    <source>
        <dbReference type="ARBA" id="ARBA00023136"/>
    </source>
</evidence>
<dbReference type="PANTHER" id="PTHR43663:SF1">
    <property type="entry name" value="CHROMATE TRANSPORTER"/>
    <property type="match status" value="1"/>
</dbReference>
<dbReference type="RefSeq" id="WP_269265533.1">
    <property type="nucleotide sequence ID" value="NZ_CP098248.1"/>
</dbReference>
<evidence type="ECO:0000256" key="2">
    <source>
        <dbReference type="ARBA" id="ARBA00005262"/>
    </source>
</evidence>
<feature type="transmembrane region" description="Helical" evidence="7">
    <location>
        <begin position="176"/>
        <end position="195"/>
    </location>
</feature>
<keyword evidence="10" id="KW-1185">Reference proteome</keyword>
<evidence type="ECO:0000313" key="8">
    <source>
        <dbReference type="EMBL" id="WAV90303.1"/>
    </source>
</evidence>
<keyword evidence="6 7" id="KW-0472">Membrane</keyword>
<name>A0A9E9LPC5_9BURK</name>
<feature type="transmembrane region" description="Helical" evidence="7">
    <location>
        <begin position="76"/>
        <end position="99"/>
    </location>
</feature>
<protein>
    <submittedName>
        <fullName evidence="8">Chromate transporter</fullName>
    </submittedName>
</protein>
<accession>A0A9E9LPC5</accession>
<feature type="transmembrane region" description="Helical" evidence="7">
    <location>
        <begin position="111"/>
        <end position="134"/>
    </location>
</feature>
<evidence type="ECO:0000256" key="3">
    <source>
        <dbReference type="ARBA" id="ARBA00022475"/>
    </source>
</evidence>
<dbReference type="PANTHER" id="PTHR43663">
    <property type="entry name" value="CHROMATE TRANSPORT PROTEIN-RELATED"/>
    <property type="match status" value="1"/>
</dbReference>
<evidence type="ECO:0000256" key="4">
    <source>
        <dbReference type="ARBA" id="ARBA00022692"/>
    </source>
</evidence>
<keyword evidence="3" id="KW-1003">Cell membrane</keyword>
<dbReference type="Proteomes" id="UP001164819">
    <property type="component" value="Chromosome"/>
</dbReference>
<gene>
    <name evidence="9" type="ORF">NB645_04230</name>
    <name evidence="8" type="ORF">NB646_05360</name>
</gene>
<keyword evidence="4 7" id="KW-0812">Transmembrane</keyword>
<reference evidence="8" key="2">
    <citation type="journal article" date="2022" name="Front. Microbiol.">
        <title>New perspectives on an old grouping: The genomic and phenotypic variability of Oxalobacter formigenes and the implications for calcium oxalate stone prevention.</title>
        <authorList>
            <person name="Chmiel J.A."/>
            <person name="Carr C."/>
            <person name="Stuivenberg G.A."/>
            <person name="Venema R."/>
            <person name="Chanyi R.M."/>
            <person name="Al K.F."/>
            <person name="Giguere D."/>
            <person name="Say H."/>
            <person name="Akouris P.P."/>
            <person name="Dominguez Romero S.A."/>
            <person name="Kwong A."/>
            <person name="Tai V."/>
            <person name="Koval S.F."/>
            <person name="Razvi H."/>
            <person name="Bjazevic J."/>
            <person name="Burton J.P."/>
        </authorList>
    </citation>
    <scope>NUCLEOTIDE SEQUENCE</scope>
    <source>
        <strain evidence="8">OxK</strain>
    </source>
</reference>
<dbReference type="AlphaFoldDB" id="A0A9E9LPC5"/>
<evidence type="ECO:0000313" key="9">
    <source>
        <dbReference type="EMBL" id="WAV97940.1"/>
    </source>
</evidence>
<keyword evidence="5 7" id="KW-1133">Transmembrane helix</keyword>
<sequence length="196" mass="21770">MIYLELFWSFFQIGLFSIGGGYAAMPLIQHQVVDVHPWLTMAEFSDIITISQMTPGPISINSATFVGIRIAGLPGAIVATSGCVLPSCLIVLTLAFAYYRFRNFRIVKNVLLQLRAAVVSMIAFAGLSIGFLAFWHRENMPTAADLAHTDWIAVSIFCAALWVLRRWKKVDPIHVMLATGVLGIVLYMLSPVWGWH</sequence>
<dbReference type="EMBL" id="CP098251">
    <property type="protein sequence ID" value="WAV90303.1"/>
    <property type="molecule type" value="Genomic_DNA"/>
</dbReference>
<evidence type="ECO:0000256" key="5">
    <source>
        <dbReference type="ARBA" id="ARBA00022989"/>
    </source>
</evidence>
<feature type="transmembrane region" description="Helical" evidence="7">
    <location>
        <begin position="7"/>
        <end position="28"/>
    </location>
</feature>
<dbReference type="GO" id="GO:0015109">
    <property type="term" value="F:chromate transmembrane transporter activity"/>
    <property type="evidence" value="ECO:0007669"/>
    <property type="project" value="InterPro"/>
</dbReference>
<evidence type="ECO:0000256" key="1">
    <source>
        <dbReference type="ARBA" id="ARBA00004651"/>
    </source>
</evidence>
<dbReference type="GO" id="GO:0005886">
    <property type="term" value="C:plasma membrane"/>
    <property type="evidence" value="ECO:0007669"/>
    <property type="project" value="UniProtKB-SubCell"/>
</dbReference>
<reference evidence="9" key="1">
    <citation type="journal article" date="2022" name="Front. Microbiol.">
        <title>New perspectives on an old grouping: The genomic and phenotypic variability of Oxalobacter formigenes and the implications for calcium oxalate stone prevention.</title>
        <authorList>
            <person name="Chmiel J.A."/>
            <person name="Carr C."/>
            <person name="Stuivenberg G.A."/>
            <person name="Venema R."/>
            <person name="Chanyi R.M."/>
            <person name="Al K.F."/>
            <person name="Giguere D."/>
            <person name="Say H."/>
            <person name="Akouris P.P."/>
            <person name="Dominguez Romero S.A."/>
            <person name="Kwong A."/>
            <person name="Tai V."/>
            <person name="Koval S.F."/>
            <person name="Razvi H."/>
            <person name="Bjazevic J."/>
            <person name="Burton J.P."/>
        </authorList>
    </citation>
    <scope>NUCLEOTIDE SEQUENCE</scope>
    <source>
        <strain evidence="9">HOxNP-1</strain>
    </source>
</reference>